<organism evidence="4">
    <name type="scientific">Tanacetum cinerariifolium</name>
    <name type="common">Dalmatian daisy</name>
    <name type="synonym">Chrysanthemum cinerariifolium</name>
    <dbReference type="NCBI Taxonomy" id="118510"/>
    <lineage>
        <taxon>Eukaryota</taxon>
        <taxon>Viridiplantae</taxon>
        <taxon>Streptophyta</taxon>
        <taxon>Embryophyta</taxon>
        <taxon>Tracheophyta</taxon>
        <taxon>Spermatophyta</taxon>
        <taxon>Magnoliopsida</taxon>
        <taxon>eudicotyledons</taxon>
        <taxon>Gunneridae</taxon>
        <taxon>Pentapetalae</taxon>
        <taxon>asterids</taxon>
        <taxon>campanulids</taxon>
        <taxon>Asterales</taxon>
        <taxon>Asteraceae</taxon>
        <taxon>Asteroideae</taxon>
        <taxon>Anthemideae</taxon>
        <taxon>Anthemidinae</taxon>
        <taxon>Tanacetum</taxon>
    </lineage>
</organism>
<comment type="similarity">
    <text evidence="1">Belongs to the class-I aminoacyl-tRNA synthetase family.</text>
</comment>
<dbReference type="EMBL" id="BKCJ010543388">
    <property type="protein sequence ID" value="GFB05997.1"/>
    <property type="molecule type" value="Genomic_DNA"/>
</dbReference>
<gene>
    <name evidence="4" type="ORF">Tci_677968</name>
</gene>
<feature type="compositionally biased region" description="Polar residues" evidence="2">
    <location>
        <begin position="123"/>
        <end position="141"/>
    </location>
</feature>
<dbReference type="InterPro" id="IPR004493">
    <property type="entry name" value="Leu-tRNA-synth_Ia_arc/euk"/>
</dbReference>
<evidence type="ECO:0000256" key="1">
    <source>
        <dbReference type="ARBA" id="ARBA00005594"/>
    </source>
</evidence>
<proteinExistence type="inferred from homology"/>
<accession>A0A699KQ60</accession>
<evidence type="ECO:0000256" key="2">
    <source>
        <dbReference type="SAM" id="MobiDB-lite"/>
    </source>
</evidence>
<sequence length="141" mass="15819">YVKEEYEGWKKECVNILFDKFDSKKRTFAPDEEILKALEQSRAISQEGNLNETKKQCMPFIKFKKDQASKLGAAALDKKLPFGEIDVLQENLEFIKRQLGLEHVEILSVTDPNAVSKAGSHASILQQTAPSPGSPTSIFFS</sequence>
<name>A0A699KQ60_TANCI</name>
<evidence type="ECO:0000313" key="4">
    <source>
        <dbReference type="EMBL" id="GFB05997.1"/>
    </source>
</evidence>
<dbReference type="AlphaFoldDB" id="A0A699KQ60"/>
<dbReference type="GO" id="GO:0006429">
    <property type="term" value="P:leucyl-tRNA aminoacylation"/>
    <property type="evidence" value="ECO:0007669"/>
    <property type="project" value="InterPro"/>
</dbReference>
<feature type="region of interest" description="Disordered" evidence="2">
    <location>
        <begin position="121"/>
        <end position="141"/>
    </location>
</feature>
<feature type="domain" description="Leucine--tRNA ligase RagD-binding" evidence="3">
    <location>
        <begin position="3"/>
        <end position="80"/>
    </location>
</feature>
<dbReference type="GO" id="GO:0005524">
    <property type="term" value="F:ATP binding"/>
    <property type="evidence" value="ECO:0007669"/>
    <property type="project" value="InterPro"/>
</dbReference>
<feature type="non-terminal residue" evidence="4">
    <location>
        <position position="1"/>
    </location>
</feature>
<dbReference type="Pfam" id="PF24810">
    <property type="entry name" value="RBD_LARS1"/>
    <property type="match status" value="1"/>
</dbReference>
<comment type="caution">
    <text evidence="4">The sequence shown here is derived from an EMBL/GenBank/DDBJ whole genome shotgun (WGS) entry which is preliminary data.</text>
</comment>
<protein>
    <submittedName>
        <fullName evidence="4">Leucine--tRNA ligase, cytoplasmic-like</fullName>
    </submittedName>
</protein>
<evidence type="ECO:0000259" key="3">
    <source>
        <dbReference type="Pfam" id="PF24810"/>
    </source>
</evidence>
<dbReference type="GO" id="GO:0004823">
    <property type="term" value="F:leucine-tRNA ligase activity"/>
    <property type="evidence" value="ECO:0007669"/>
    <property type="project" value="InterPro"/>
</dbReference>
<keyword evidence="4" id="KW-0436">Ligase</keyword>
<reference evidence="4" key="1">
    <citation type="journal article" date="2019" name="Sci. Rep.">
        <title>Draft genome of Tanacetum cinerariifolium, the natural source of mosquito coil.</title>
        <authorList>
            <person name="Yamashiro T."/>
            <person name="Shiraishi A."/>
            <person name="Satake H."/>
            <person name="Nakayama K."/>
        </authorList>
    </citation>
    <scope>NUCLEOTIDE SEQUENCE</scope>
</reference>
<dbReference type="InterPro" id="IPR055416">
    <property type="entry name" value="RBD_LARS1"/>
</dbReference>
<dbReference type="PANTHER" id="PTHR45794:SF1">
    <property type="entry name" value="LEUCINE--TRNA LIGASE, CYTOPLASMIC"/>
    <property type="match status" value="1"/>
</dbReference>
<dbReference type="PANTHER" id="PTHR45794">
    <property type="entry name" value="LEUCYL-TRNA SYNTHETASE"/>
    <property type="match status" value="1"/>
</dbReference>